<reference evidence="1 2" key="1">
    <citation type="submission" date="2023-12" db="EMBL/GenBank/DDBJ databases">
        <title>Baltic Sea Cyanobacteria.</title>
        <authorList>
            <person name="Delbaje E."/>
            <person name="Fewer D.P."/>
            <person name="Shishido T.K."/>
        </authorList>
    </citation>
    <scope>NUCLEOTIDE SEQUENCE [LARGE SCALE GENOMIC DNA]</scope>
    <source>
        <strain evidence="1 2">UHCC 0281</strain>
    </source>
</reference>
<accession>A0ABU5SV40</accession>
<keyword evidence="1" id="KW-0808">Transferase</keyword>
<dbReference type="Pfam" id="PF13578">
    <property type="entry name" value="Methyltransf_24"/>
    <property type="match status" value="1"/>
</dbReference>
<dbReference type="EMBL" id="JAYGHY010000017">
    <property type="protein sequence ID" value="MEA5442380.1"/>
    <property type="molecule type" value="Genomic_DNA"/>
</dbReference>
<sequence>MSYPTFHVITISAMYNYSARRINSLLEVIKKPARYLEIGVESGHTFFEVSASSKTAVDPTFTFNVEQGKQAEPTSHFFQISSDEYFQDHWNGQAFDFIFLDGLHTWDQTYRDFCNSLLATHKRSVILLDDVFPSDVFSCNRDQIEAVMMRQFMANDPSNAWHGDTYKVIPLIRTFHPLLSYCTIITDGNPQALVWRSPEPSLPSPILSDVGALNMPALDYLWFLRNQESYNLINEEDALALVIDSINRG</sequence>
<organism evidence="1 2">
    <name type="scientific">Cyanobium gracile UHCC 0281</name>
    <dbReference type="NCBI Taxonomy" id="3110309"/>
    <lineage>
        <taxon>Bacteria</taxon>
        <taxon>Bacillati</taxon>
        <taxon>Cyanobacteriota</taxon>
        <taxon>Cyanophyceae</taxon>
        <taxon>Synechococcales</taxon>
        <taxon>Prochlorococcaceae</taxon>
        <taxon>Cyanobium</taxon>
    </lineage>
</organism>
<dbReference type="RefSeq" id="WP_323356456.1">
    <property type="nucleotide sequence ID" value="NZ_JAYGHY010000017.1"/>
</dbReference>
<dbReference type="GO" id="GO:0008168">
    <property type="term" value="F:methyltransferase activity"/>
    <property type="evidence" value="ECO:0007669"/>
    <property type="project" value="UniProtKB-KW"/>
</dbReference>
<evidence type="ECO:0000313" key="2">
    <source>
        <dbReference type="Proteomes" id="UP001302329"/>
    </source>
</evidence>
<dbReference type="Gene3D" id="3.40.50.150">
    <property type="entry name" value="Vaccinia Virus protein VP39"/>
    <property type="match status" value="1"/>
</dbReference>
<protein>
    <submittedName>
        <fullName evidence="1">Class I SAM-dependent methyltransferase</fullName>
        <ecNumber evidence="1">2.1.1.-</ecNumber>
    </submittedName>
</protein>
<proteinExistence type="predicted"/>
<gene>
    <name evidence="1" type="ORF">VB739_07435</name>
</gene>
<dbReference type="Proteomes" id="UP001302329">
    <property type="component" value="Unassembled WGS sequence"/>
</dbReference>
<dbReference type="InterPro" id="IPR029063">
    <property type="entry name" value="SAM-dependent_MTases_sf"/>
</dbReference>
<comment type="caution">
    <text evidence="1">The sequence shown here is derived from an EMBL/GenBank/DDBJ whole genome shotgun (WGS) entry which is preliminary data.</text>
</comment>
<dbReference type="EC" id="2.1.1.-" evidence="1"/>
<keyword evidence="2" id="KW-1185">Reference proteome</keyword>
<dbReference type="SUPFAM" id="SSF53335">
    <property type="entry name" value="S-adenosyl-L-methionine-dependent methyltransferases"/>
    <property type="match status" value="1"/>
</dbReference>
<evidence type="ECO:0000313" key="1">
    <source>
        <dbReference type="EMBL" id="MEA5442380.1"/>
    </source>
</evidence>
<keyword evidence="1" id="KW-0489">Methyltransferase</keyword>
<dbReference type="GO" id="GO:0032259">
    <property type="term" value="P:methylation"/>
    <property type="evidence" value="ECO:0007669"/>
    <property type="project" value="UniProtKB-KW"/>
</dbReference>
<name>A0ABU5SV40_9CYAN</name>